<accession>A0A1F5Z5B7</accession>
<name>A0A1F5Z5B7_9BACT</name>
<evidence type="ECO:0008006" key="3">
    <source>
        <dbReference type="Google" id="ProtNLM"/>
    </source>
</evidence>
<sequence>MASNERTNTLIGVFLHPENMPSHPVLVWDTQNRQGIPMGEARMGEDIRSIASRVIKKETGLKNPRVLVTEASRLATVVNGSSKMEIVIVAELPTFVNDTRTLWNVRSNSKDIVQAGIYPSEHLPSLIENPEIVRRPDDTIPILLWWIARMENKYHGDYLNRWLEKRGYSYDITRDKTGEWIYDPLKLNELVGTRV</sequence>
<dbReference type="Proteomes" id="UP000178681">
    <property type="component" value="Unassembled WGS sequence"/>
</dbReference>
<organism evidence="1 2">
    <name type="scientific">Candidatus Gottesmanbacteria bacterium RIFCSPHIGHO2_01_FULL_42_12</name>
    <dbReference type="NCBI Taxonomy" id="1798377"/>
    <lineage>
        <taxon>Bacteria</taxon>
        <taxon>Candidatus Gottesmaniibacteriota</taxon>
    </lineage>
</organism>
<evidence type="ECO:0000313" key="2">
    <source>
        <dbReference type="Proteomes" id="UP000178681"/>
    </source>
</evidence>
<proteinExistence type="predicted"/>
<gene>
    <name evidence="1" type="ORF">A2872_03595</name>
</gene>
<dbReference type="EMBL" id="MFJG01000007">
    <property type="protein sequence ID" value="OGG07377.1"/>
    <property type="molecule type" value="Genomic_DNA"/>
</dbReference>
<evidence type="ECO:0000313" key="1">
    <source>
        <dbReference type="EMBL" id="OGG07377.1"/>
    </source>
</evidence>
<comment type="caution">
    <text evidence="1">The sequence shown here is derived from an EMBL/GenBank/DDBJ whole genome shotgun (WGS) entry which is preliminary data.</text>
</comment>
<reference evidence="1 2" key="1">
    <citation type="journal article" date="2016" name="Nat. Commun.">
        <title>Thousands of microbial genomes shed light on interconnected biogeochemical processes in an aquifer system.</title>
        <authorList>
            <person name="Anantharaman K."/>
            <person name="Brown C.T."/>
            <person name="Hug L.A."/>
            <person name="Sharon I."/>
            <person name="Castelle C.J."/>
            <person name="Probst A.J."/>
            <person name="Thomas B.C."/>
            <person name="Singh A."/>
            <person name="Wilkins M.J."/>
            <person name="Karaoz U."/>
            <person name="Brodie E.L."/>
            <person name="Williams K.H."/>
            <person name="Hubbard S.S."/>
            <person name="Banfield J.F."/>
        </authorList>
    </citation>
    <scope>NUCLEOTIDE SEQUENCE [LARGE SCALE GENOMIC DNA]</scope>
</reference>
<dbReference type="AlphaFoldDB" id="A0A1F5Z5B7"/>
<protein>
    <recommendedName>
        <fullName evidence="3">Nudix hydrolase domain-containing protein</fullName>
    </recommendedName>
</protein>